<keyword evidence="2" id="KW-1003">Cell membrane</keyword>
<evidence type="ECO:0000256" key="1">
    <source>
        <dbReference type="ARBA" id="ARBA00004651"/>
    </source>
</evidence>
<evidence type="ECO:0000256" key="2">
    <source>
        <dbReference type="ARBA" id="ARBA00022475"/>
    </source>
</evidence>
<keyword evidence="4 6" id="KW-1133">Transmembrane helix</keyword>
<feature type="transmembrane region" description="Helical" evidence="6">
    <location>
        <begin position="296"/>
        <end position="324"/>
    </location>
</feature>
<evidence type="ECO:0000256" key="3">
    <source>
        <dbReference type="ARBA" id="ARBA00022692"/>
    </source>
</evidence>
<comment type="subcellular location">
    <subcellularLocation>
        <location evidence="1">Cell membrane</location>
        <topology evidence="1">Multi-pass membrane protein</topology>
    </subcellularLocation>
</comment>
<reference evidence="7 8" key="1">
    <citation type="submission" date="2019-12" db="EMBL/GenBank/DDBJ databases">
        <authorList>
            <person name="Yang R."/>
        </authorList>
    </citation>
    <scope>NUCLEOTIDE SEQUENCE [LARGE SCALE GENOMIC DNA]</scope>
    <source>
        <strain evidence="7 8">DONG20-135</strain>
    </source>
</reference>
<protein>
    <recommendedName>
        <fullName evidence="9">Lipopolysaccharide biosynthesis protein</fullName>
    </recommendedName>
</protein>
<dbReference type="EMBL" id="WUUQ01000001">
    <property type="protein sequence ID" value="MXQ72994.1"/>
    <property type="molecule type" value="Genomic_DNA"/>
</dbReference>
<keyword evidence="3 6" id="KW-0812">Transmembrane</keyword>
<feature type="transmembrane region" description="Helical" evidence="6">
    <location>
        <begin position="336"/>
        <end position="357"/>
    </location>
</feature>
<feature type="transmembrane region" description="Helical" evidence="6">
    <location>
        <begin position="80"/>
        <end position="100"/>
    </location>
</feature>
<name>A0A6N8U6R7_9FIRM</name>
<sequence>MKSHPTDKEIYFWNITGSFLNALLSVMLLLFVNRILGVKNGDIFSVGFAIAQLMLTVGTYQVRLYQATDIRSKYTFNVYFWFRLFTLFMMIVVSLIYIFLRNYDSYTYFIILSLCIFRAGDAFSDVYQGLYQQKDRLDLSGKSIAFKVMASMTTFVLSMIFFKNLLVSCLTLMMTEWIMVYLYDIRTYRTFKKKYEIEEIKKVPPYKEMKELFLICTPLFLNVFLINDIFNTPKFQIDTYISNGTMTAGSQTYYSIIFMIAFVMNLIVFVFRPILTQLSSLFYHRQLKEILKKISMILLVIIASTLACMIGAYFIGIPVLSILYGTGDGLLPYRDALLIIIVAGGINAFSTFLDNVITIFRKHYFLLLCYMGSWLTMKSIAPGLVAKFGVNGAALSFLITMLTQFILILSLFMILFYRIWRKKHDKQL</sequence>
<feature type="transmembrane region" description="Helical" evidence="6">
    <location>
        <begin position="12"/>
        <end position="31"/>
    </location>
</feature>
<feature type="transmembrane region" description="Helical" evidence="6">
    <location>
        <begin position="139"/>
        <end position="159"/>
    </location>
</feature>
<feature type="transmembrane region" description="Helical" evidence="6">
    <location>
        <begin position="212"/>
        <end position="232"/>
    </location>
</feature>
<organism evidence="7 8">
    <name type="scientific">Copranaerobaculum intestinale</name>
    <dbReference type="NCBI Taxonomy" id="2692629"/>
    <lineage>
        <taxon>Bacteria</taxon>
        <taxon>Bacillati</taxon>
        <taxon>Bacillota</taxon>
        <taxon>Erysipelotrichia</taxon>
        <taxon>Erysipelotrichales</taxon>
        <taxon>Erysipelotrichaceae</taxon>
        <taxon>Copranaerobaculum</taxon>
    </lineage>
</organism>
<keyword evidence="5 6" id="KW-0472">Membrane</keyword>
<reference evidence="7 8" key="2">
    <citation type="submission" date="2020-01" db="EMBL/GenBank/DDBJ databases">
        <title>Clostridiaceae sp. nov. isolated from the gut of human by culturomics.</title>
        <authorList>
            <person name="Chang Y."/>
        </authorList>
    </citation>
    <scope>NUCLEOTIDE SEQUENCE [LARGE SCALE GENOMIC DNA]</scope>
    <source>
        <strain evidence="7 8">DONG20-135</strain>
    </source>
</reference>
<dbReference type="RefSeq" id="WP_160624424.1">
    <property type="nucleotide sequence ID" value="NZ_WUUQ01000001.1"/>
</dbReference>
<evidence type="ECO:0000313" key="8">
    <source>
        <dbReference type="Proteomes" id="UP000434036"/>
    </source>
</evidence>
<evidence type="ECO:0000256" key="6">
    <source>
        <dbReference type="SAM" id="Phobius"/>
    </source>
</evidence>
<feature type="transmembrane region" description="Helical" evidence="6">
    <location>
        <begin position="393"/>
        <end position="417"/>
    </location>
</feature>
<dbReference type="PANTHER" id="PTHR30250">
    <property type="entry name" value="PST FAMILY PREDICTED COLANIC ACID TRANSPORTER"/>
    <property type="match status" value="1"/>
</dbReference>
<dbReference type="InterPro" id="IPR050833">
    <property type="entry name" value="Poly_Biosynth_Transport"/>
</dbReference>
<dbReference type="GO" id="GO:0005886">
    <property type="term" value="C:plasma membrane"/>
    <property type="evidence" value="ECO:0007669"/>
    <property type="project" value="UniProtKB-SubCell"/>
</dbReference>
<evidence type="ECO:0000256" key="5">
    <source>
        <dbReference type="ARBA" id="ARBA00023136"/>
    </source>
</evidence>
<evidence type="ECO:0008006" key="9">
    <source>
        <dbReference type="Google" id="ProtNLM"/>
    </source>
</evidence>
<dbReference type="Proteomes" id="UP000434036">
    <property type="component" value="Unassembled WGS sequence"/>
</dbReference>
<feature type="transmembrane region" description="Helical" evidence="6">
    <location>
        <begin position="43"/>
        <end position="60"/>
    </location>
</feature>
<proteinExistence type="predicted"/>
<accession>A0A6N8U6R7</accession>
<gene>
    <name evidence="7" type="ORF">GSF08_03470</name>
</gene>
<dbReference type="AlphaFoldDB" id="A0A6N8U6R7"/>
<feature type="transmembrane region" description="Helical" evidence="6">
    <location>
        <begin position="252"/>
        <end position="275"/>
    </location>
</feature>
<evidence type="ECO:0000256" key="4">
    <source>
        <dbReference type="ARBA" id="ARBA00022989"/>
    </source>
</evidence>
<dbReference type="PANTHER" id="PTHR30250:SF11">
    <property type="entry name" value="O-ANTIGEN TRANSPORTER-RELATED"/>
    <property type="match status" value="1"/>
</dbReference>
<feature type="transmembrane region" description="Helical" evidence="6">
    <location>
        <begin position="364"/>
        <end position="381"/>
    </location>
</feature>
<evidence type="ECO:0000313" key="7">
    <source>
        <dbReference type="EMBL" id="MXQ72994.1"/>
    </source>
</evidence>
<keyword evidence="8" id="KW-1185">Reference proteome</keyword>
<feature type="transmembrane region" description="Helical" evidence="6">
    <location>
        <begin position="165"/>
        <end position="183"/>
    </location>
</feature>
<comment type="caution">
    <text evidence="7">The sequence shown here is derived from an EMBL/GenBank/DDBJ whole genome shotgun (WGS) entry which is preliminary data.</text>
</comment>